<comment type="caution">
    <text evidence="1">The sequence shown here is derived from an EMBL/GenBank/DDBJ whole genome shotgun (WGS) entry which is preliminary data.</text>
</comment>
<accession>X1BJR8</accession>
<gene>
    <name evidence="1" type="ORF">S01H4_21638</name>
</gene>
<dbReference type="EMBL" id="BART01009823">
    <property type="protein sequence ID" value="GAG81437.1"/>
    <property type="molecule type" value="Genomic_DNA"/>
</dbReference>
<organism evidence="1">
    <name type="scientific">marine sediment metagenome</name>
    <dbReference type="NCBI Taxonomy" id="412755"/>
    <lineage>
        <taxon>unclassified sequences</taxon>
        <taxon>metagenomes</taxon>
        <taxon>ecological metagenomes</taxon>
    </lineage>
</organism>
<name>X1BJR8_9ZZZZ</name>
<proteinExistence type="predicted"/>
<protein>
    <submittedName>
        <fullName evidence="1">Uncharacterized protein</fullName>
    </submittedName>
</protein>
<reference evidence="1" key="1">
    <citation type="journal article" date="2014" name="Front. Microbiol.">
        <title>High frequency of phylogenetically diverse reductive dehalogenase-homologous genes in deep subseafloor sedimentary metagenomes.</title>
        <authorList>
            <person name="Kawai M."/>
            <person name="Futagami T."/>
            <person name="Toyoda A."/>
            <person name="Takaki Y."/>
            <person name="Nishi S."/>
            <person name="Hori S."/>
            <person name="Arai W."/>
            <person name="Tsubouchi T."/>
            <person name="Morono Y."/>
            <person name="Uchiyama I."/>
            <person name="Ito T."/>
            <person name="Fujiyama A."/>
            <person name="Inagaki F."/>
            <person name="Takami H."/>
        </authorList>
    </citation>
    <scope>NUCLEOTIDE SEQUENCE</scope>
    <source>
        <strain evidence="1">Expedition CK06-06</strain>
    </source>
</reference>
<dbReference type="AlphaFoldDB" id="X1BJR8"/>
<sequence>MEILLKDIPALQQRYDFQLNKYDIDILENYELLETMEQNVAEIGEDLPIIFVGDSAFYGPDEFHGKLNVL</sequence>
<evidence type="ECO:0000313" key="1">
    <source>
        <dbReference type="EMBL" id="GAG81437.1"/>
    </source>
</evidence>